<comment type="caution">
    <text evidence="2">The sequence shown here is derived from an EMBL/GenBank/DDBJ whole genome shotgun (WGS) entry which is preliminary data.</text>
</comment>
<dbReference type="OrthoDB" id="425681at2759"/>
<name>A0A1R1X2Y8_9FUNG</name>
<accession>A0A1R1X2Y8</accession>
<dbReference type="InterPro" id="IPR000477">
    <property type="entry name" value="RT_dom"/>
</dbReference>
<dbReference type="Pfam" id="PF00078">
    <property type="entry name" value="RVT_1"/>
    <property type="match status" value="1"/>
</dbReference>
<evidence type="ECO:0000313" key="2">
    <source>
        <dbReference type="EMBL" id="OMJ08992.1"/>
    </source>
</evidence>
<dbReference type="PROSITE" id="PS50878">
    <property type="entry name" value="RT_POL"/>
    <property type="match status" value="1"/>
</dbReference>
<dbReference type="AlphaFoldDB" id="A0A1R1X2Y8"/>
<feature type="domain" description="Reverse transcriptase" evidence="1">
    <location>
        <begin position="1"/>
        <end position="114"/>
    </location>
</feature>
<keyword evidence="3" id="KW-1185">Reference proteome</keyword>
<protein>
    <recommendedName>
        <fullName evidence="1">Reverse transcriptase domain-containing protein</fullName>
    </recommendedName>
</protein>
<organism evidence="2 3">
    <name type="scientific">Smittium culicis</name>
    <dbReference type="NCBI Taxonomy" id="133412"/>
    <lineage>
        <taxon>Eukaryota</taxon>
        <taxon>Fungi</taxon>
        <taxon>Fungi incertae sedis</taxon>
        <taxon>Zoopagomycota</taxon>
        <taxon>Kickxellomycotina</taxon>
        <taxon>Harpellomycetes</taxon>
        <taxon>Harpellales</taxon>
        <taxon>Legeriomycetaceae</taxon>
        <taxon>Smittium</taxon>
    </lineage>
</organism>
<proteinExistence type="predicted"/>
<sequence>MSRPGFGNLKTIKNLQNWIFFVEYSKAYDRVPHIALIHKLRVYYDAKIAARIGNDISESSEYHCGVRQGCTASPILFDLYINYIFSGIFSVDVPGLPNRIPGMLLADDAVVLAD</sequence>
<dbReference type="Proteomes" id="UP000187283">
    <property type="component" value="Unassembled WGS sequence"/>
</dbReference>
<evidence type="ECO:0000313" key="3">
    <source>
        <dbReference type="Proteomes" id="UP000187283"/>
    </source>
</evidence>
<dbReference type="EMBL" id="LSSN01005612">
    <property type="protein sequence ID" value="OMJ08992.1"/>
    <property type="molecule type" value="Genomic_DNA"/>
</dbReference>
<evidence type="ECO:0000259" key="1">
    <source>
        <dbReference type="PROSITE" id="PS50878"/>
    </source>
</evidence>
<reference evidence="2 3" key="1">
    <citation type="submission" date="2017-01" db="EMBL/GenBank/DDBJ databases">
        <authorList>
            <person name="Mah S.A."/>
            <person name="Swanson W.J."/>
            <person name="Moy G.W."/>
            <person name="Vacquier V.D."/>
        </authorList>
    </citation>
    <scope>NUCLEOTIDE SEQUENCE [LARGE SCALE GENOMIC DNA]</scope>
    <source>
        <strain evidence="2 3">GSMNP</strain>
    </source>
</reference>
<gene>
    <name evidence="2" type="ORF">AYI70_g11191</name>
</gene>